<comment type="caution">
    <text evidence="2">The sequence shown here is derived from an EMBL/GenBank/DDBJ whole genome shotgun (WGS) entry which is preliminary data.</text>
</comment>
<dbReference type="GO" id="GO:0030246">
    <property type="term" value="F:carbohydrate binding"/>
    <property type="evidence" value="ECO:0007669"/>
    <property type="project" value="InterPro"/>
</dbReference>
<evidence type="ECO:0008006" key="4">
    <source>
        <dbReference type="Google" id="ProtNLM"/>
    </source>
</evidence>
<accession>A0A841EK22</accession>
<keyword evidence="1" id="KW-0732">Signal</keyword>
<keyword evidence="3" id="KW-1185">Reference proteome</keyword>
<dbReference type="Proteomes" id="UP000524404">
    <property type="component" value="Unassembled WGS sequence"/>
</dbReference>
<evidence type="ECO:0000313" key="2">
    <source>
        <dbReference type="EMBL" id="MBB6003535.1"/>
    </source>
</evidence>
<evidence type="ECO:0000313" key="3">
    <source>
        <dbReference type="Proteomes" id="UP000524404"/>
    </source>
</evidence>
<dbReference type="InterPro" id="IPR013784">
    <property type="entry name" value="Carb-bd-like_fold"/>
</dbReference>
<name>A0A841EK22_9BACT</name>
<dbReference type="SUPFAM" id="SSF49452">
    <property type="entry name" value="Starch-binding domain-like"/>
    <property type="match status" value="1"/>
</dbReference>
<protein>
    <recommendedName>
        <fullName evidence="4">CarboxypepD_reg-like domain-containing protein</fullName>
    </recommendedName>
</protein>
<dbReference type="AlphaFoldDB" id="A0A841EK22"/>
<sequence length="88" mass="9720">MKKQLSKHVIRLIFSSFLVFHSVFSFAQKTAIIKGKVFTSDGKAAEFVNVSLKGTNKGVVADENGYYEIKEIKPGKYTVQASFVGLDS</sequence>
<dbReference type="RefSeq" id="WP_184134055.1">
    <property type="nucleotide sequence ID" value="NZ_JACHKT010000014.1"/>
</dbReference>
<proteinExistence type="predicted"/>
<dbReference type="EMBL" id="JACHKT010000014">
    <property type="protein sequence ID" value="MBB6003535.1"/>
    <property type="molecule type" value="Genomic_DNA"/>
</dbReference>
<evidence type="ECO:0000256" key="1">
    <source>
        <dbReference type="SAM" id="SignalP"/>
    </source>
</evidence>
<feature type="chain" id="PRO_5032791479" description="CarboxypepD_reg-like domain-containing protein" evidence="1">
    <location>
        <begin position="28"/>
        <end position="88"/>
    </location>
</feature>
<feature type="signal peptide" evidence="1">
    <location>
        <begin position="1"/>
        <end position="27"/>
    </location>
</feature>
<organism evidence="2 3">
    <name type="scientific">Arcicella rosea</name>
    <dbReference type="NCBI Taxonomy" id="502909"/>
    <lineage>
        <taxon>Bacteria</taxon>
        <taxon>Pseudomonadati</taxon>
        <taxon>Bacteroidota</taxon>
        <taxon>Cytophagia</taxon>
        <taxon>Cytophagales</taxon>
        <taxon>Flectobacillaceae</taxon>
        <taxon>Arcicella</taxon>
    </lineage>
</organism>
<reference evidence="2 3" key="1">
    <citation type="submission" date="2020-08" db="EMBL/GenBank/DDBJ databases">
        <title>Functional genomics of gut bacteria from endangered species of beetles.</title>
        <authorList>
            <person name="Carlos-Shanley C."/>
        </authorList>
    </citation>
    <scope>NUCLEOTIDE SEQUENCE [LARGE SCALE GENOMIC DNA]</scope>
    <source>
        <strain evidence="2 3">S00070</strain>
    </source>
</reference>
<dbReference type="Gene3D" id="2.60.40.1120">
    <property type="entry name" value="Carboxypeptidase-like, regulatory domain"/>
    <property type="match status" value="1"/>
</dbReference>
<gene>
    <name evidence="2" type="ORF">HNP25_002193</name>
</gene>
<dbReference type="Pfam" id="PF13715">
    <property type="entry name" value="CarbopepD_reg_2"/>
    <property type="match status" value="1"/>
</dbReference>